<proteinExistence type="predicted"/>
<feature type="compositionally biased region" description="Polar residues" evidence="1">
    <location>
        <begin position="478"/>
        <end position="495"/>
    </location>
</feature>
<evidence type="ECO:0000313" key="3">
    <source>
        <dbReference type="Proteomes" id="UP000008783"/>
    </source>
</evidence>
<gene>
    <name evidence="2" type="ORF">PGTG_02127</name>
</gene>
<feature type="region of interest" description="Disordered" evidence="1">
    <location>
        <begin position="266"/>
        <end position="385"/>
    </location>
</feature>
<feature type="compositionally biased region" description="Basic and acidic residues" evidence="1">
    <location>
        <begin position="466"/>
        <end position="476"/>
    </location>
</feature>
<dbReference type="VEuPathDB" id="FungiDB:PGTG_02127"/>
<feature type="region of interest" description="Disordered" evidence="1">
    <location>
        <begin position="403"/>
        <end position="521"/>
    </location>
</feature>
<feature type="compositionally biased region" description="Polar residues" evidence="1">
    <location>
        <begin position="311"/>
        <end position="335"/>
    </location>
</feature>
<dbReference type="InParanoid" id="E3JX91"/>
<name>E3JX91_PUCGT</name>
<feature type="compositionally biased region" description="Polar residues" evidence="1">
    <location>
        <begin position="509"/>
        <end position="520"/>
    </location>
</feature>
<dbReference type="AlphaFoldDB" id="E3JX91"/>
<dbReference type="KEGG" id="pgr:PGTG_02127"/>
<evidence type="ECO:0000313" key="2">
    <source>
        <dbReference type="EMBL" id="EFP76666.2"/>
    </source>
</evidence>
<dbReference type="GeneID" id="10528604"/>
<dbReference type="EMBL" id="DS178266">
    <property type="protein sequence ID" value="EFP76666.2"/>
    <property type="molecule type" value="Genomic_DNA"/>
</dbReference>
<reference evidence="3" key="2">
    <citation type="journal article" date="2011" name="Proc. Natl. Acad. Sci. U.S.A.">
        <title>Obligate biotrophy features unraveled by the genomic analysis of rust fungi.</title>
        <authorList>
            <person name="Duplessis S."/>
            <person name="Cuomo C.A."/>
            <person name="Lin Y.-C."/>
            <person name="Aerts A."/>
            <person name="Tisserant E."/>
            <person name="Veneault-Fourrey C."/>
            <person name="Joly D.L."/>
            <person name="Hacquard S."/>
            <person name="Amselem J."/>
            <person name="Cantarel B.L."/>
            <person name="Chiu R."/>
            <person name="Coutinho P.M."/>
            <person name="Feau N."/>
            <person name="Field M."/>
            <person name="Frey P."/>
            <person name="Gelhaye E."/>
            <person name="Goldberg J."/>
            <person name="Grabherr M.G."/>
            <person name="Kodira C.D."/>
            <person name="Kohler A."/>
            <person name="Kuees U."/>
            <person name="Lindquist E.A."/>
            <person name="Lucas S.M."/>
            <person name="Mago R."/>
            <person name="Mauceli E."/>
            <person name="Morin E."/>
            <person name="Murat C."/>
            <person name="Pangilinan J.L."/>
            <person name="Park R."/>
            <person name="Pearson M."/>
            <person name="Quesneville H."/>
            <person name="Rouhier N."/>
            <person name="Sakthikumar S."/>
            <person name="Salamov A.A."/>
            <person name="Schmutz J."/>
            <person name="Selles B."/>
            <person name="Shapiro H."/>
            <person name="Tanguay P."/>
            <person name="Tuskan G.A."/>
            <person name="Henrissat B."/>
            <person name="Van de Peer Y."/>
            <person name="Rouze P."/>
            <person name="Ellis J.G."/>
            <person name="Dodds P.N."/>
            <person name="Schein J.E."/>
            <person name="Zhong S."/>
            <person name="Hamelin R.C."/>
            <person name="Grigoriev I.V."/>
            <person name="Szabo L.J."/>
            <person name="Martin F."/>
        </authorList>
    </citation>
    <scope>NUCLEOTIDE SEQUENCE [LARGE SCALE GENOMIC DNA]</scope>
    <source>
        <strain evidence="3">CRL 75-36-700-3 / race SCCL</strain>
    </source>
</reference>
<accession>E3JX91</accession>
<feature type="compositionally biased region" description="Low complexity" evidence="1">
    <location>
        <begin position="372"/>
        <end position="385"/>
    </location>
</feature>
<organism evidence="2 3">
    <name type="scientific">Puccinia graminis f. sp. tritici (strain CRL 75-36-700-3 / race SCCL)</name>
    <name type="common">Black stem rust fungus</name>
    <dbReference type="NCBI Taxonomy" id="418459"/>
    <lineage>
        <taxon>Eukaryota</taxon>
        <taxon>Fungi</taxon>
        <taxon>Dikarya</taxon>
        <taxon>Basidiomycota</taxon>
        <taxon>Pucciniomycotina</taxon>
        <taxon>Pucciniomycetes</taxon>
        <taxon>Pucciniales</taxon>
        <taxon>Pucciniaceae</taxon>
        <taxon>Puccinia</taxon>
    </lineage>
</organism>
<keyword evidence="3" id="KW-1185">Reference proteome</keyword>
<feature type="compositionally biased region" description="Basic and acidic residues" evidence="1">
    <location>
        <begin position="428"/>
        <end position="444"/>
    </location>
</feature>
<dbReference type="OrthoDB" id="10399545at2759"/>
<feature type="compositionally biased region" description="Low complexity" evidence="1">
    <location>
        <begin position="445"/>
        <end position="459"/>
    </location>
</feature>
<evidence type="ECO:0000256" key="1">
    <source>
        <dbReference type="SAM" id="MobiDB-lite"/>
    </source>
</evidence>
<dbReference type="RefSeq" id="XP_003321085.2">
    <property type="nucleotide sequence ID" value="XM_003321037.2"/>
</dbReference>
<dbReference type="HOGENOM" id="CLU_496181_0_0_1"/>
<feature type="compositionally biased region" description="Basic and acidic residues" evidence="1">
    <location>
        <begin position="300"/>
        <end position="310"/>
    </location>
</feature>
<sequence>MSKVVSLQAVKKVIIFTIGIHEILKDSLGPALVAAKPMRPPWRDASMMSSATSDQNGAAVSGMAFSNHHIPGATVVGTTLGTVIRPVVSVSWLVEPNVPIYWVASRDGGAAHQIPTGTTAAADHPRRLHSELSTLAPPFIPEGIPSGKPSSRQLHHGSSLGSPASQRPHRPTRSHSHAESFQSLVSQKEGGAVGVSAAPVEKPIRPSSPVRIWSRKLGKEGASTRESQTSYRTARATGGGRDLQVAASESALGHYIPALESIAEGMGPNDKHELRSSACESPGYVKTGDIKLGSNVMDPPKNDALPDRQAADTSFPQTSVKSMKYPSKQTRSPVGSPSGKMADIPKLAESKQESTHSLAPPRIAKPVAQPQTTTSSAHSLASLSHHPAQEWKVVSHYKKGAARRIPIRPSHSNIEGPDKISLLSSPRSPDKQQKSAQTIREKLLESSQSQDPQDSSSEPGWISGNVKDDCGPKEGMKNGNSGQDVNHQSFVSNGIQFEKKKKKKPHIESGQSSNLGNLNDSWEDDLNEFIASADIEENQVDRTKNTNNK</sequence>
<reference key="1">
    <citation type="submission" date="2007-01" db="EMBL/GenBank/DDBJ databases">
        <title>The Genome Sequence of Puccinia graminis f. sp. tritici Strain CRL 75-36-700-3.</title>
        <authorList>
            <consortium name="The Broad Institute Genome Sequencing Platform"/>
            <person name="Birren B."/>
            <person name="Lander E."/>
            <person name="Galagan J."/>
            <person name="Nusbaum C."/>
            <person name="Devon K."/>
            <person name="Cuomo C."/>
            <person name="Jaffe D."/>
            <person name="Butler J."/>
            <person name="Alvarez P."/>
            <person name="Gnerre S."/>
            <person name="Grabherr M."/>
            <person name="Mauceli E."/>
            <person name="Brockman W."/>
            <person name="Young S."/>
            <person name="LaButti K."/>
            <person name="Sykes S."/>
            <person name="DeCaprio D."/>
            <person name="Crawford M."/>
            <person name="Koehrsen M."/>
            <person name="Engels R."/>
            <person name="Montgomery P."/>
            <person name="Pearson M."/>
            <person name="Howarth C."/>
            <person name="Larson L."/>
            <person name="White J."/>
            <person name="Zeng Q."/>
            <person name="Kodira C."/>
            <person name="Yandava C."/>
            <person name="Alvarado L."/>
            <person name="O'Leary S."/>
            <person name="Szabo L."/>
            <person name="Dean R."/>
            <person name="Schein J."/>
        </authorList>
    </citation>
    <scope>NUCLEOTIDE SEQUENCE</scope>
    <source>
        <strain>CRL 75-36-700-3</strain>
    </source>
</reference>
<feature type="region of interest" description="Disordered" evidence="1">
    <location>
        <begin position="136"/>
        <end position="230"/>
    </location>
</feature>
<dbReference type="Proteomes" id="UP000008783">
    <property type="component" value="Unassembled WGS sequence"/>
</dbReference>
<protein>
    <submittedName>
        <fullName evidence="2">Uncharacterized protein</fullName>
    </submittedName>
</protein>